<feature type="domain" description="Duffy-antigen binding" evidence="4">
    <location>
        <begin position="611"/>
        <end position="764"/>
    </location>
</feature>
<feature type="domain" description="Cysteine-rich interdomain region 1 gamma" evidence="5">
    <location>
        <begin position="1376"/>
        <end position="1426"/>
    </location>
</feature>
<dbReference type="InterPro" id="IPR042202">
    <property type="entry name" value="Duffy-ag-bd_sf"/>
</dbReference>
<dbReference type="VEuPathDB" id="PlasmoDB:PfML01_000015300"/>
<dbReference type="VEuPathDB" id="PlasmoDB:PfHB3_100044500"/>
<evidence type="ECO:0000256" key="1">
    <source>
        <dbReference type="SAM" id="MobiDB-lite"/>
    </source>
</evidence>
<evidence type="ECO:0000259" key="7">
    <source>
        <dbReference type="Pfam" id="PF22672"/>
    </source>
</evidence>
<feature type="region of interest" description="Disordered" evidence="1">
    <location>
        <begin position="2458"/>
        <end position="2478"/>
    </location>
</feature>
<dbReference type="Gene3D" id="1.20.58.1930">
    <property type="match status" value="2"/>
</dbReference>
<dbReference type="VEuPathDB" id="PlasmoDB:PfGB4_030031000"/>
<evidence type="ECO:0000259" key="6">
    <source>
        <dbReference type="Pfam" id="PF21807"/>
    </source>
</evidence>
<keyword evidence="2" id="KW-1133">Transmembrane helix</keyword>
<evidence type="ECO:0000256" key="2">
    <source>
        <dbReference type="SAM" id="Phobius"/>
    </source>
</evidence>
<feature type="domain" description="Duffy-binding-like" evidence="7">
    <location>
        <begin position="117"/>
        <end position="271"/>
    </location>
</feature>
<dbReference type="FunFam" id="1.20.58.1930:FF:000001">
    <property type="entry name" value="Erythrocyte membrane protein 1, PfEMP1"/>
    <property type="match status" value="1"/>
</dbReference>
<feature type="domain" description="Duffy-binding-like" evidence="7">
    <location>
        <begin position="1186"/>
        <end position="1331"/>
    </location>
</feature>
<protein>
    <submittedName>
        <fullName evidence="8">EMP1</fullName>
    </submittedName>
</protein>
<feature type="domain" description="Duffy-antigen binding" evidence="4">
    <location>
        <begin position="1733"/>
        <end position="1910"/>
    </location>
</feature>
<feature type="non-terminal residue" evidence="8">
    <location>
        <position position="2560"/>
    </location>
</feature>
<feature type="region of interest" description="Disordered" evidence="1">
    <location>
        <begin position="1580"/>
        <end position="1603"/>
    </location>
</feature>
<dbReference type="VEuPathDB" id="PlasmoDB:PfHB3_070005300"/>
<feature type="non-terminal residue" evidence="8">
    <location>
        <position position="1"/>
    </location>
</feature>
<dbReference type="VEuPathDB" id="PlasmoDB:PfCD01_090005800"/>
<dbReference type="VEuPathDB" id="PlasmoDB:PF3D7_1100200"/>
<dbReference type="VEuPathDB" id="PlasmoDB:PfKH01_030030400"/>
<dbReference type="VEuPathDB" id="PlasmoDB:Pf7G8_050005500"/>
<feature type="domain" description="Duffy-binding-like" evidence="7">
    <location>
        <begin position="2333"/>
        <end position="2455"/>
    </location>
</feature>
<dbReference type="Pfam" id="PF22672">
    <property type="entry name" value="DBL_C"/>
    <property type="match status" value="3"/>
</dbReference>
<dbReference type="Pfam" id="PF18562">
    <property type="entry name" value="CIDR1_gamma"/>
    <property type="match status" value="1"/>
</dbReference>
<dbReference type="VEuPathDB" id="PlasmoDB:PfSN01_090005700"/>
<organism evidence="8">
    <name type="scientific">Plasmodium falciparum</name>
    <name type="common">malaria parasite P. falciparum</name>
    <dbReference type="NCBI Taxonomy" id="5833"/>
    <lineage>
        <taxon>Eukaryota</taxon>
        <taxon>Sar</taxon>
        <taxon>Alveolata</taxon>
        <taxon>Apicomplexa</taxon>
        <taxon>Aconoidasida</taxon>
        <taxon>Haemosporida</taxon>
        <taxon>Plasmodiidae</taxon>
        <taxon>Plasmodium</taxon>
        <taxon>Plasmodium (Laverania)</taxon>
    </lineage>
</organism>
<dbReference type="InterPro" id="IPR041480">
    <property type="entry name" value="CIDR1_gamma"/>
</dbReference>
<dbReference type="InterPro" id="IPR008602">
    <property type="entry name" value="Duffy-antigen-binding"/>
</dbReference>
<accession>I2CIX1</accession>
<keyword evidence="2" id="KW-0812">Transmembrane</keyword>
<feature type="domain" description="Duffy-binding-like" evidence="3">
    <location>
        <begin position="1442"/>
        <end position="1587"/>
    </location>
</feature>
<dbReference type="Gene3D" id="1.20.1310.20">
    <property type="entry name" value="Duffy-antigen binding domain"/>
    <property type="match status" value="5"/>
</dbReference>
<dbReference type="SUPFAM" id="SSF140924">
    <property type="entry name" value="Duffy binding domain-like"/>
    <property type="match status" value="7"/>
</dbReference>
<dbReference type="VEuPathDB" id="PlasmoDB:PfKH01_130076800"/>
<dbReference type="FunFam" id="1.20.58.830:FF:000021">
    <property type="entry name" value="Erythrocyte membrane protein 1, PfEMP1"/>
    <property type="match status" value="1"/>
</dbReference>
<keyword evidence="2" id="KW-0472">Membrane</keyword>
<dbReference type="VEuPathDB" id="PlasmoDB:PfNF54_110005400"/>
<feature type="transmembrane region" description="Helical" evidence="2">
    <location>
        <begin position="2538"/>
        <end position="2559"/>
    </location>
</feature>
<dbReference type="FunFam" id="1.20.58.830:FF:000006">
    <property type="entry name" value="Erythrocyte membrane protein 1, PfEMP1"/>
    <property type="match status" value="1"/>
</dbReference>
<dbReference type="VEuPathDB" id="PlasmoDB:PfNF135_020027400"/>
<dbReference type="InterPro" id="IPR054595">
    <property type="entry name" value="DBL_C"/>
</dbReference>
<feature type="compositionally biased region" description="Pro residues" evidence="1">
    <location>
        <begin position="1593"/>
        <end position="1603"/>
    </location>
</feature>
<gene>
    <name evidence="8" type="primary">var</name>
</gene>
<dbReference type="VEuPathDB" id="PlasmoDB:PfSN01_110052800"/>
<name>I2CIX1_PLAFA</name>
<dbReference type="VEuPathDB" id="PlasmoDB:PfDd2_010005500"/>
<dbReference type="VEuPathDB" id="PlasmoDB:PfKH02_090042700"/>
<dbReference type="InterPro" id="IPR004258">
    <property type="entry name" value="DBL"/>
</dbReference>
<dbReference type="VEuPathDB" id="PlasmoDB:PfTG01_000005900"/>
<feature type="region of interest" description="Disordered" evidence="1">
    <location>
        <begin position="2492"/>
        <end position="2531"/>
    </location>
</feature>
<dbReference type="FunFam" id="1.20.58.1930:FF:000002">
    <property type="entry name" value="Erythrocyte membrane protein 1, PfEMP1"/>
    <property type="match status" value="1"/>
</dbReference>
<sequence>GDIVRGKDMFKPNEEDAVQKGLKKVFKKIYEDLKNKQISDYTGDHPNYYKLREDWWNVNRDQVWRALTCGAGEKDTYFVQLDDSKRLFWDRKCGHSNGGDPLTNLDYVPQYLRWYDEWAEEFCRKKKDKLEKVKDVCRNYANNLYCSFNGYDCTKIIWKEHNFSNDSKCTKCHNECLRYENWIKEQKLEFDKQRDKYESEINRYNSRQINSNDNFNNIYYKEFYDKLKVEQYESVNKFLELLKKGNKCKNISDEEGKIDFDKGVDNTFSRSNYCQRCPDCGVECKNGRCKKKTDADGNCGKTQIYDIPKDVTPTDINVLYSGDEYGDIAKRLSEFCRDSKKENGKNTEIWHCYYIGDKHNQCKMEKAVAENKHQTKITTFDFFFDLWIKNLLRDTINWKSQLKNCINNTNKTNCNKTCNENCKCFENWVNQKEKEWNNMKELFKNKNRTSQNYYNKLKSHFDNYFFLVINNVNKGEAKWKKFTDELRNKIDSSKAKNGTSDSQDSIKMLLEHLKEDGTTCTANNPDSICNTPGTDARSLEPASKIEPQNKDTRTNPCDAAGTTASVEQMCKEVERYIKENNEKTERNTGCNKKGNSKKWECENTILVTGKGECMPPRRKSLCIYKLTRDTDTKTIDQLKMSFIKSAALETYLAWENYKGNNNEDYTQLQKGVIPEGFKRIMFYTFGDFRDMCLGTDISKKGNVNMGVGKVESSINKLFLNGQNSKSQDRKTWWNSIENDVWKGMLCGLSHASGNTETVQKTLTTNPNYKYETVKFSGDNTTTLENFAERPQFLRWFTEWSDEFCQERKKKEEKLSEACKKDYDGCINNKGNGNDNCVNACKAYKEYITNKKEEYDSQKGKFDVEKTEKKQGYEDYSEKQASEYLKEKCIKSSCNCMKKVTEISNYWTNPHKTYDTENLGIKCECPPPPCTIVDAILGDKSSTSYSDGCKTKYMTRGLEGWLCNSSSSEKEGGKEEGACIPPRRQRLYVKDLQDLTEEKSPLDLREAFIKCAAIETFFSWHEFKKEKEREYKEQNEETYLIEQKKTMDKVLQEKLEKGDIDDEFKRQMFYTFGDYRDIYFGKHISKDEGTLNENIKKVFQNSGKPSNGLTREKWWETYGKDIWKGMLCALSYDTETKTNNEDVRENLTKESNKNTFGKVTISSGLKGDSTSLSDFVKRPQFFRWLQEWGEQFYRKRIHKLAKIKVDCRAQNGQNHCDDDGFDCDEIGPNEDKTFETFKCPSCAISCRSYKEWIRAKQNEFVKQKGKYENEINKKESYNYDNYDKQFVLKLADKYRSVDSFLKMLKDGQCSNNNNEGSTINFDDHHETFKHAEYCAPCPVIGIRCKKGFCSASTMETCNGKTFITREDIKNMKENLKDVNMIVSDNGENGFSKELEKACQNSSIFEGIRKDEWTCGYVCDYDVCKPKNDKGDIDDKQYIPIRVLFKRWIENFLKDYNKINDKFSHCMNNGEVSKCIRGCIDKCDCVEKWIIQKRHEWTNVRDRYLKPYEMDESRKSYSVRTFLESLPAQTEIQKVKGDFNELRDLEESIGCSYTDPPGEEKGKEKDVVQCLLNKLQEKIKSCKAKNKQNDSTCDAPPPNNDPPPIDISLPSPLDGSAPTFCNIPANTCSDKNDTNIVSVTQVAQEMQEEAKDKLDTNGRRNSLEGDIKKAKFKNRSSEKNLNRNVCKLEKEHTNAKNSGAYKYNGPCTGKDSNHNMFKVEKGWKDETQIRTPKDVFLPPRREHFCTSNLENLNTKSEGLTGSNASDSLLGDVLLSAKYEADYIKKKYNHKNTPNDFKDNATMCRAIKYSFADLGDIIKGTDLWDKNSGEITTQARLKEVFDTIHKSLDKDIQEKYTNVYPYLDLRKDWWKANRDKVWEAMKCPSPTTTPPASNIKCDQSGVPLDDYIPQRLRWMTEWSEWYCKIQKEEYKKLVIMCNYCRIEKCMNGEAICTKCKAGCEAYKKKIEPWEKQWTKIKEKYEDLYRQASTNGGLINSNDPKEQQVIEFLSKLQKQNTGNNIYSTAAGYIHQEAKYLDCHRQTQFCNKKNGKNPSSDGKDKDKEYAFREKPYDHDDACDCVNNKPKPVPQVPRWRPFIPPEMFLIWRGRTNKTTCDIVAEMLKDKNGTIKVGESYTKETYSEWKCDENKIKSGQYGACMPPRRQKLCLQYLEKPMKNTDELKNAFLKCAAAETFLLWQKYKDDKKKEVRTDGTANDPDGQLNSGTIPEEFKRQMFYTFGDYRDLCLGTDISSKKDTSKNVVIARNNIEHIFYTIGQGSLYHRKSWWEKHGPAIWEAMLCALTNGIADTKEKKKILNPQYKNPPETFASRPQFLRWFTEWGDQFCTERGIKFKQLENKCNDCTVTNSAMTDVADNKICEKKDECKQCKEQCKEYEGWLEKWKTQYKTQGKKYFDDKENKMFEKTSANTEVKVSSYAYEYLQKSLQNLCDNGNCNCIDGESNETSKKHSIEPGANGNSHDYRMPKSLDYPPEKFKDICNCKDKPEPEPTEPADKPATEPQDDKEVKPVVPPALSSDEPSFPMNDILSITIPFGIALALGSIAFLFLK</sequence>
<dbReference type="GO" id="GO:0016020">
    <property type="term" value="C:membrane"/>
    <property type="evidence" value="ECO:0007669"/>
    <property type="project" value="InterPro"/>
</dbReference>
<feature type="domain" description="Duffy-antigen binding" evidence="4">
    <location>
        <begin position="2151"/>
        <end position="2328"/>
    </location>
</feature>
<feature type="domain" description="Duffy-antigen binding" evidence="4">
    <location>
        <begin position="1"/>
        <end position="113"/>
    </location>
</feature>
<feature type="compositionally biased region" description="Basic and acidic residues" evidence="1">
    <location>
        <begin position="2492"/>
        <end position="2519"/>
    </location>
</feature>
<dbReference type="InterPro" id="IPR049158">
    <property type="entry name" value="PfEMP1_CIDRalpha1_dom"/>
</dbReference>
<dbReference type="VEuPathDB" id="PlasmoDB:PfNF166_000017900"/>
<dbReference type="Pfam" id="PF05424">
    <property type="entry name" value="Duffy_binding"/>
    <property type="match status" value="5"/>
</dbReference>
<evidence type="ECO:0000259" key="5">
    <source>
        <dbReference type="Pfam" id="PF18562"/>
    </source>
</evidence>
<evidence type="ECO:0000259" key="3">
    <source>
        <dbReference type="Pfam" id="PF03011"/>
    </source>
</evidence>
<dbReference type="VEuPathDB" id="PlasmoDB:PfTG01_130005700"/>
<dbReference type="VEuPathDB" id="PlasmoDB:PfKH01_000005050"/>
<proteinExistence type="predicted"/>
<dbReference type="Gene3D" id="1.20.58.830">
    <property type="match status" value="5"/>
</dbReference>
<evidence type="ECO:0000259" key="4">
    <source>
        <dbReference type="Pfam" id="PF05424"/>
    </source>
</evidence>
<feature type="domain" description="Duffy-binding-like" evidence="3">
    <location>
        <begin position="383"/>
        <end position="526"/>
    </location>
</feature>
<dbReference type="VEuPathDB" id="PlasmoDB:Pf7G8-2_000119400"/>
<dbReference type="Pfam" id="PF03011">
    <property type="entry name" value="PFEMP"/>
    <property type="match status" value="2"/>
</dbReference>
<dbReference type="VEuPathDB" id="PlasmoDB:PfNF166_020005800"/>
<dbReference type="VEuPathDB" id="PlasmoDB:PfGN01_000021900"/>
<feature type="domain" description="PfEMP1 CIDRalpha1" evidence="6">
    <location>
        <begin position="314"/>
        <end position="371"/>
    </location>
</feature>
<dbReference type="GO" id="GO:0046789">
    <property type="term" value="F:host cell surface receptor binding"/>
    <property type="evidence" value="ECO:0007669"/>
    <property type="project" value="InterPro"/>
</dbReference>
<dbReference type="EMBL" id="JQ691641">
    <property type="protein sequence ID" value="AFJ66671.1"/>
    <property type="molecule type" value="Genomic_DNA"/>
</dbReference>
<evidence type="ECO:0000313" key="8">
    <source>
        <dbReference type="EMBL" id="AFJ66671.1"/>
    </source>
</evidence>
<reference evidence="8" key="1">
    <citation type="journal article" date="2012" name="Proc. Natl. Acad. Sci. U.S.A.">
        <title>Plasmodium falciparum erythrocyte membrane protein 1 domain cassettes 8 and 13 are associated with severe malaria in children.</title>
        <authorList>
            <person name="Lavstsen T."/>
            <person name="Turner L."/>
            <person name="Saguti F."/>
            <person name="Magistrado P."/>
            <person name="Rask T.S."/>
            <person name="Jespersen J.S."/>
            <person name="Wang C.W."/>
            <person name="Berger S.S."/>
            <person name="Baraka V."/>
            <person name="Marquard A.M."/>
            <person name="Seguin-Orlando A."/>
            <person name="Willerslev E."/>
            <person name="Gilbert M.T."/>
            <person name="Lusingu J."/>
            <person name="Theander T.G."/>
        </authorList>
    </citation>
    <scope>NUCLEOTIDE SEQUENCE</scope>
    <source>
        <strain evidence="8">BT1965</strain>
    </source>
</reference>
<feature type="domain" description="Duffy-antigen binding" evidence="4">
    <location>
        <begin position="976"/>
        <end position="1147"/>
    </location>
</feature>
<dbReference type="Pfam" id="PF21807">
    <property type="entry name" value="PfEMP1_CIDRalpha1_dom"/>
    <property type="match status" value="1"/>
</dbReference>